<keyword evidence="3" id="KW-1185">Reference proteome</keyword>
<keyword evidence="1" id="KW-0812">Transmembrane</keyword>
<sequence>MVVAVEPSSVLEETDEDSSVIVDVIAVVLVVPIVSRVAFVVVSLVGAVAVMPDDAVVEMAVVVDFPIGKKVVVVVFAPVGGFFVVLGVVELVSAVATVPDGCDAEVMTVGIGVITVVVCVAVAPEDGAVVKIIVVDDSSIDKEVGVIPVVVSVGISDVVATFVVVPMSVTATVLLVSSFPLVVAFVDVVASVFAALAVVVAAISSVVGDILVTAIVAGDVWSRRDVEVMAVELCNWVVVGENIGHKRHCEIGTPFVVEAASFVIFINFFNVVAFVDAALVLVAAVAVLVYSFSIAVVAVVSADVAGVSVELLIGVVVIFAVFNGDPAVVRVAGVVATDADDEGTLVDSREMAVEFPVPAVAAAVLDPSFSSVIAVVVVVKVSAVDFSVFVDEEVVAAVEV</sequence>
<feature type="transmembrane region" description="Helical" evidence="1">
    <location>
        <begin position="20"/>
        <end position="50"/>
    </location>
</feature>
<feature type="transmembrane region" description="Helical" evidence="1">
    <location>
        <begin position="71"/>
        <end position="94"/>
    </location>
</feature>
<feature type="transmembrane region" description="Helical" evidence="1">
    <location>
        <begin position="255"/>
        <end position="288"/>
    </location>
</feature>
<feature type="transmembrane region" description="Helical" evidence="1">
    <location>
        <begin position="294"/>
        <end position="322"/>
    </location>
</feature>
<feature type="transmembrane region" description="Helical" evidence="1">
    <location>
        <begin position="106"/>
        <end position="123"/>
    </location>
</feature>
<dbReference type="AlphaFoldDB" id="A0A0N4WEU5"/>
<accession>A0A0N4WEU5</accession>
<keyword evidence="1" id="KW-1133">Transmembrane helix</keyword>
<feature type="transmembrane region" description="Helical" evidence="1">
    <location>
        <begin position="144"/>
        <end position="169"/>
    </location>
</feature>
<dbReference type="EMBL" id="UZAF01017009">
    <property type="protein sequence ID" value="VDO36798.1"/>
    <property type="molecule type" value="Genomic_DNA"/>
</dbReference>
<reference evidence="2 3" key="2">
    <citation type="submission" date="2018-11" db="EMBL/GenBank/DDBJ databases">
        <authorList>
            <consortium name="Pathogen Informatics"/>
        </authorList>
    </citation>
    <scope>NUCLEOTIDE SEQUENCE [LARGE SCALE GENOMIC DNA]</scope>
    <source>
        <strain evidence="2 3">MHpl1</strain>
    </source>
</reference>
<protein>
    <submittedName>
        <fullName evidence="2 4">Uncharacterized protein</fullName>
    </submittedName>
</protein>
<evidence type="ECO:0000313" key="4">
    <source>
        <dbReference type="WBParaSite" id="HPLM_0000918501-mRNA-1"/>
    </source>
</evidence>
<gene>
    <name evidence="2" type="ORF">HPLM_LOCUS9177</name>
</gene>
<name>A0A0N4WEU5_HAEPC</name>
<evidence type="ECO:0000313" key="3">
    <source>
        <dbReference type="Proteomes" id="UP000268014"/>
    </source>
</evidence>
<keyword evidence="1" id="KW-0472">Membrane</keyword>
<organism evidence="4">
    <name type="scientific">Haemonchus placei</name>
    <name type="common">Barber's pole worm</name>
    <dbReference type="NCBI Taxonomy" id="6290"/>
    <lineage>
        <taxon>Eukaryota</taxon>
        <taxon>Metazoa</taxon>
        <taxon>Ecdysozoa</taxon>
        <taxon>Nematoda</taxon>
        <taxon>Chromadorea</taxon>
        <taxon>Rhabditida</taxon>
        <taxon>Rhabditina</taxon>
        <taxon>Rhabditomorpha</taxon>
        <taxon>Strongyloidea</taxon>
        <taxon>Trichostrongylidae</taxon>
        <taxon>Haemonchus</taxon>
    </lineage>
</organism>
<dbReference type="Proteomes" id="UP000268014">
    <property type="component" value="Unassembled WGS sequence"/>
</dbReference>
<evidence type="ECO:0000313" key="2">
    <source>
        <dbReference type="EMBL" id="VDO36798.1"/>
    </source>
</evidence>
<dbReference type="OMA" id="CRNSRAT"/>
<dbReference type="WBParaSite" id="HPLM_0000918501-mRNA-1">
    <property type="protein sequence ID" value="HPLM_0000918501-mRNA-1"/>
    <property type="gene ID" value="HPLM_0000918501"/>
</dbReference>
<reference evidence="4" key="1">
    <citation type="submission" date="2017-02" db="UniProtKB">
        <authorList>
            <consortium name="WormBaseParasite"/>
        </authorList>
    </citation>
    <scope>IDENTIFICATION</scope>
</reference>
<evidence type="ECO:0000256" key="1">
    <source>
        <dbReference type="SAM" id="Phobius"/>
    </source>
</evidence>
<feature type="transmembrane region" description="Helical" evidence="1">
    <location>
        <begin position="181"/>
        <end position="203"/>
    </location>
</feature>
<proteinExistence type="predicted"/>